<organism evidence="1">
    <name type="scientific">marine sediment metagenome</name>
    <dbReference type="NCBI Taxonomy" id="412755"/>
    <lineage>
        <taxon>unclassified sequences</taxon>
        <taxon>metagenomes</taxon>
        <taxon>ecological metagenomes</taxon>
    </lineage>
</organism>
<protein>
    <submittedName>
        <fullName evidence="1">Uncharacterized protein</fullName>
    </submittedName>
</protein>
<proteinExistence type="predicted"/>
<dbReference type="AlphaFoldDB" id="A0A0F9EUL6"/>
<dbReference type="EMBL" id="LAZR01023658">
    <property type="protein sequence ID" value="KKL77758.1"/>
    <property type="molecule type" value="Genomic_DNA"/>
</dbReference>
<comment type="caution">
    <text evidence="1">The sequence shown here is derived from an EMBL/GenBank/DDBJ whole genome shotgun (WGS) entry which is preliminary data.</text>
</comment>
<sequence length="99" mass="11463">MTLRNVTDKEYARMLKEPPPVIHGDPTKPRTTPQQIRVKGAHWKNSVYFDMHSDIPPKDGPLDEADMKLLHNMRRKGRIHGPIFRRLAERLAKHGHDAP</sequence>
<reference evidence="1" key="1">
    <citation type="journal article" date="2015" name="Nature">
        <title>Complex archaea that bridge the gap between prokaryotes and eukaryotes.</title>
        <authorList>
            <person name="Spang A."/>
            <person name="Saw J.H."/>
            <person name="Jorgensen S.L."/>
            <person name="Zaremba-Niedzwiedzka K."/>
            <person name="Martijn J."/>
            <person name="Lind A.E."/>
            <person name="van Eijk R."/>
            <person name="Schleper C."/>
            <person name="Guy L."/>
            <person name="Ettema T.J."/>
        </authorList>
    </citation>
    <scope>NUCLEOTIDE SEQUENCE</scope>
</reference>
<accession>A0A0F9EUL6</accession>
<evidence type="ECO:0000313" key="1">
    <source>
        <dbReference type="EMBL" id="KKL77758.1"/>
    </source>
</evidence>
<name>A0A0F9EUL6_9ZZZZ</name>
<gene>
    <name evidence="1" type="ORF">LCGC14_2031710</name>
</gene>